<gene>
    <name evidence="3" type="ORF">ETU37_17705</name>
</gene>
<dbReference type="PROSITE" id="PS51186">
    <property type="entry name" value="GNAT"/>
    <property type="match status" value="1"/>
</dbReference>
<dbReference type="InterPro" id="IPR016181">
    <property type="entry name" value="Acyl_CoA_acyltransferase"/>
</dbReference>
<dbReference type="AlphaFoldDB" id="A0A4Q5IWC3"/>
<feature type="domain" description="N-acetyltransferase" evidence="2">
    <location>
        <begin position="23"/>
        <end position="188"/>
    </location>
</feature>
<dbReference type="Gene3D" id="3.40.630.30">
    <property type="match status" value="1"/>
</dbReference>
<dbReference type="SUPFAM" id="SSF55729">
    <property type="entry name" value="Acyl-CoA N-acyltransferases (Nat)"/>
    <property type="match status" value="1"/>
</dbReference>
<protein>
    <submittedName>
        <fullName evidence="3">N-acetyltransferase</fullName>
    </submittedName>
</protein>
<sequence length="229" mass="24936">MGLIRPGRQLARLTLDTLADLPDDVRSCLFWELDPVRRERALRAGEAKSEKEAWLSGVLLDWGSCGRVAYVDDRAVGFIVFAPAPYLPGAEAMPTAPISEDAVLLSTAFVLPEYAGGGIGRMLMQSVVRDLVKRGGIRAVEAFGDTRAPKRGGVEHTCCVLPADYLLAVGFKTQRPHPRFPRMRLEVKSAVTWRGEVEAALEKLLGAVRPGRAPQPAAGNRGAHREKLD</sequence>
<evidence type="ECO:0000313" key="4">
    <source>
        <dbReference type="Proteomes" id="UP000291189"/>
    </source>
</evidence>
<comment type="caution">
    <text evidence="3">The sequence shown here is derived from an EMBL/GenBank/DDBJ whole genome shotgun (WGS) entry which is preliminary data.</text>
</comment>
<dbReference type="OrthoDB" id="5242876at2"/>
<keyword evidence="3" id="KW-0808">Transferase</keyword>
<dbReference type="InterPro" id="IPR000182">
    <property type="entry name" value="GNAT_dom"/>
</dbReference>
<organism evidence="3 4">
    <name type="scientific">Nocardioides iriomotensis</name>
    <dbReference type="NCBI Taxonomy" id="715784"/>
    <lineage>
        <taxon>Bacteria</taxon>
        <taxon>Bacillati</taxon>
        <taxon>Actinomycetota</taxon>
        <taxon>Actinomycetes</taxon>
        <taxon>Propionibacteriales</taxon>
        <taxon>Nocardioidaceae</taxon>
        <taxon>Nocardioides</taxon>
    </lineage>
</organism>
<dbReference type="Pfam" id="PF00583">
    <property type="entry name" value="Acetyltransf_1"/>
    <property type="match status" value="1"/>
</dbReference>
<evidence type="ECO:0000259" key="2">
    <source>
        <dbReference type="PROSITE" id="PS51186"/>
    </source>
</evidence>
<feature type="region of interest" description="Disordered" evidence="1">
    <location>
        <begin position="210"/>
        <end position="229"/>
    </location>
</feature>
<proteinExistence type="predicted"/>
<dbReference type="CDD" id="cd04301">
    <property type="entry name" value="NAT_SF"/>
    <property type="match status" value="1"/>
</dbReference>
<dbReference type="RefSeq" id="WP_129988670.1">
    <property type="nucleotide sequence ID" value="NZ_SDPU01000032.1"/>
</dbReference>
<evidence type="ECO:0000256" key="1">
    <source>
        <dbReference type="SAM" id="MobiDB-lite"/>
    </source>
</evidence>
<dbReference type="Proteomes" id="UP000291189">
    <property type="component" value="Unassembled WGS sequence"/>
</dbReference>
<reference evidence="3 4" key="1">
    <citation type="submission" date="2019-01" db="EMBL/GenBank/DDBJ databases">
        <title>Nocardioides guangzhouensis sp. nov., an actinobacterium isolated from soil.</title>
        <authorList>
            <person name="Fu Y."/>
            <person name="Cai Y."/>
            <person name="Lin Z."/>
            <person name="Chen P."/>
        </authorList>
    </citation>
    <scope>NUCLEOTIDE SEQUENCE [LARGE SCALE GENOMIC DNA]</scope>
    <source>
        <strain evidence="3 4">NBRC 105384</strain>
    </source>
</reference>
<dbReference type="EMBL" id="SDPU01000032">
    <property type="protein sequence ID" value="RYU10233.1"/>
    <property type="molecule type" value="Genomic_DNA"/>
</dbReference>
<keyword evidence="4" id="KW-1185">Reference proteome</keyword>
<dbReference type="GO" id="GO:0016747">
    <property type="term" value="F:acyltransferase activity, transferring groups other than amino-acyl groups"/>
    <property type="evidence" value="ECO:0007669"/>
    <property type="project" value="InterPro"/>
</dbReference>
<accession>A0A4Q5IWC3</accession>
<name>A0A4Q5IWC3_9ACTN</name>
<evidence type="ECO:0000313" key="3">
    <source>
        <dbReference type="EMBL" id="RYU10233.1"/>
    </source>
</evidence>